<dbReference type="RefSeq" id="WP_072670323.1">
    <property type="nucleotide sequence ID" value="NZ_VSGJ01000002.1"/>
</dbReference>
<evidence type="ECO:0000256" key="1">
    <source>
        <dbReference type="SAM" id="MobiDB-lite"/>
    </source>
</evidence>
<evidence type="ECO:0000313" key="2">
    <source>
        <dbReference type="EMBL" id="TXY93625.1"/>
    </source>
</evidence>
<evidence type="ECO:0000313" key="3">
    <source>
        <dbReference type="Proteomes" id="UP000323583"/>
    </source>
</evidence>
<reference evidence="2 3" key="1">
    <citation type="submission" date="2019-06" db="EMBL/GenBank/DDBJ databases">
        <title>Vibrio cholerae phylogeny based on whole-genome sequencing reveals genetic diversity and population strucutre.</title>
        <authorList>
            <person name="Zhiqiu Y."/>
            <person name="Bin L."/>
            <person name="Lingyan J."/>
        </authorList>
    </citation>
    <scope>NUCLEOTIDE SEQUENCE [LARGE SCALE GENOMIC DNA]</scope>
    <source>
        <strain evidence="2 3">N2768</strain>
    </source>
</reference>
<comment type="caution">
    <text evidence="2">The sequence shown here is derived from an EMBL/GenBank/DDBJ whole genome shotgun (WGS) entry which is preliminary data.</text>
</comment>
<feature type="region of interest" description="Disordered" evidence="1">
    <location>
        <begin position="86"/>
        <end position="130"/>
    </location>
</feature>
<protein>
    <submittedName>
        <fullName evidence="2">Uncharacterized protein</fullName>
    </submittedName>
</protein>
<name>A0A8B5ZL66_VIBCL</name>
<dbReference type="Proteomes" id="UP000323583">
    <property type="component" value="Unassembled WGS sequence"/>
</dbReference>
<dbReference type="AlphaFoldDB" id="A0A8B5ZL66"/>
<organism evidence="2 3">
    <name type="scientific">Vibrio cholerae</name>
    <dbReference type="NCBI Taxonomy" id="666"/>
    <lineage>
        <taxon>Bacteria</taxon>
        <taxon>Pseudomonadati</taxon>
        <taxon>Pseudomonadota</taxon>
        <taxon>Gammaproteobacteria</taxon>
        <taxon>Vibrionales</taxon>
        <taxon>Vibrionaceae</taxon>
        <taxon>Vibrio</taxon>
    </lineage>
</organism>
<gene>
    <name evidence="2" type="ORF">FXE67_03715</name>
</gene>
<dbReference type="EMBL" id="VSGZ01000016">
    <property type="protein sequence ID" value="TXY93625.1"/>
    <property type="molecule type" value="Genomic_DNA"/>
</dbReference>
<feature type="compositionally biased region" description="Basic and acidic residues" evidence="1">
    <location>
        <begin position="119"/>
        <end position="130"/>
    </location>
</feature>
<accession>A0A8B5ZL66</accession>
<proteinExistence type="predicted"/>
<sequence length="130" mass="14032">MRNQFSLNNPYTCLHCCGSSYLKILEIAAESSTAVDAINTIASQLALLAAEQREYSTRKLAELFSSITPSLALGDPISQQEKAVLRPDFSPHPTHREWSVSSGAAAPSEGTPCASAHAELQRSRTQENQG</sequence>